<dbReference type="GeneID" id="118881342"/>
<keyword evidence="10" id="KW-0325">Glycoprotein</keyword>
<dbReference type="PANTHER" id="PTHR19297">
    <property type="entry name" value="GLYCOSYLTRANSFERASE 14 FAMILY MEMBER"/>
    <property type="match status" value="1"/>
</dbReference>
<evidence type="ECO:0000256" key="9">
    <source>
        <dbReference type="ARBA" id="ARBA00023136"/>
    </source>
</evidence>
<keyword evidence="9" id="KW-0472">Membrane</keyword>
<organism evidence="12 13">
    <name type="scientific">Balaenoptera musculus</name>
    <name type="common">Blue whale</name>
    <dbReference type="NCBI Taxonomy" id="9771"/>
    <lineage>
        <taxon>Eukaryota</taxon>
        <taxon>Metazoa</taxon>
        <taxon>Chordata</taxon>
        <taxon>Craniata</taxon>
        <taxon>Vertebrata</taxon>
        <taxon>Euteleostomi</taxon>
        <taxon>Mammalia</taxon>
        <taxon>Eutheria</taxon>
        <taxon>Laurasiatheria</taxon>
        <taxon>Artiodactyla</taxon>
        <taxon>Whippomorpha</taxon>
        <taxon>Cetacea</taxon>
        <taxon>Mysticeti</taxon>
        <taxon>Balaenopteridae</taxon>
        <taxon>Balaenoptera</taxon>
    </lineage>
</organism>
<evidence type="ECO:0000313" key="12">
    <source>
        <dbReference type="Proteomes" id="UP000694857"/>
    </source>
</evidence>
<evidence type="ECO:0000256" key="2">
    <source>
        <dbReference type="ARBA" id="ARBA00004922"/>
    </source>
</evidence>
<dbReference type="OrthoDB" id="2019572at2759"/>
<evidence type="ECO:0000256" key="7">
    <source>
        <dbReference type="ARBA" id="ARBA00022989"/>
    </source>
</evidence>
<dbReference type="RefSeq" id="XP_036682050.1">
    <property type="nucleotide sequence ID" value="XM_036826155.1"/>
</dbReference>
<keyword evidence="3" id="KW-0328">Glycosyltransferase</keyword>
<evidence type="ECO:0000256" key="4">
    <source>
        <dbReference type="ARBA" id="ARBA00022679"/>
    </source>
</evidence>
<evidence type="ECO:0000256" key="1">
    <source>
        <dbReference type="ARBA" id="ARBA00004323"/>
    </source>
</evidence>
<dbReference type="KEGG" id="bmus:118881342"/>
<keyword evidence="12" id="KW-1185">Reference proteome</keyword>
<keyword evidence="6" id="KW-0735">Signal-anchor</keyword>
<gene>
    <name evidence="13" type="primary">LOC118881342</name>
</gene>
<protein>
    <submittedName>
        <fullName evidence="13">Beta-1,3-galactosyl-O-glycosyl-glycoprotein beta-1,6-N-acetylglucosaminyltransferase 7</fullName>
    </submittedName>
</protein>
<comment type="subcellular location">
    <subcellularLocation>
        <location evidence="1">Golgi apparatus membrane</location>
        <topology evidence="1">Single-pass type II membrane protein</topology>
    </subcellularLocation>
</comment>
<evidence type="ECO:0000256" key="3">
    <source>
        <dbReference type="ARBA" id="ARBA00022676"/>
    </source>
</evidence>
<keyword evidence="4" id="KW-0808">Transferase</keyword>
<dbReference type="InterPro" id="IPR003406">
    <property type="entry name" value="Glyco_trans_14"/>
</dbReference>
<evidence type="ECO:0000256" key="8">
    <source>
        <dbReference type="ARBA" id="ARBA00023034"/>
    </source>
</evidence>
<proteinExistence type="inferred from homology"/>
<dbReference type="Pfam" id="PF02485">
    <property type="entry name" value="Branch"/>
    <property type="match status" value="1"/>
</dbReference>
<name>A0A8B8VB83_BALMU</name>
<dbReference type="GO" id="GO:0000139">
    <property type="term" value="C:Golgi membrane"/>
    <property type="evidence" value="ECO:0007669"/>
    <property type="project" value="UniProtKB-SubCell"/>
</dbReference>
<dbReference type="Proteomes" id="UP000694857">
    <property type="component" value="Chromosome 15"/>
</dbReference>
<comment type="pathway">
    <text evidence="2">Protein modification; protein glycosylation.</text>
</comment>
<sequence length="454" mass="52076">MRASLGSLEENISNHGNKKATGAQNMSQLRATKPGLLVCVAICIFIFLYLRNPTPEEPEEEPTYPAVVECGFYPDELCSALFEGKEVAPQIAKFCKNPHGSEILAHLHRPGNCSRISQELHFITRPLSAEEGTFPLAYIITIHKELAMFVQLLRAIYVPQNVYCIHVDEKAPKKYKTAVQSLVNCFENIFISSTREKMAYSGFRRLQADINCMKDLVHSKFQWNYVINLCGQDFPIKTNKEIIHYIRSKWNDKNITPGVIQPPNIKSKASQSHPEFTPEEDIYVSPNERFKDEPPHNLTIYFGSAYYVLTRKFVEFVLTDTRAKDMLRWSKDIHGPERHYWVTLNRLKDAPGSTPSTGWEGNIRAIKWKNKEGTVHDGCKGRYVQDACVYGPGDLPWIIQSPSLFANQFDSTEPLVVSCLERWHRLKVLGQAEVPVEPHWHFQQESHFNMKLNH</sequence>
<keyword evidence="8" id="KW-0333">Golgi apparatus</keyword>
<keyword evidence="5" id="KW-0812">Transmembrane</keyword>
<evidence type="ECO:0000256" key="6">
    <source>
        <dbReference type="ARBA" id="ARBA00022968"/>
    </source>
</evidence>
<accession>A0A8B8VB83</accession>
<evidence type="ECO:0000256" key="5">
    <source>
        <dbReference type="ARBA" id="ARBA00022692"/>
    </source>
</evidence>
<dbReference type="AlphaFoldDB" id="A0A8B8VB83"/>
<dbReference type="GO" id="GO:0008375">
    <property type="term" value="F:acetylglucosaminyltransferase activity"/>
    <property type="evidence" value="ECO:0007669"/>
    <property type="project" value="TreeGrafter"/>
</dbReference>
<reference evidence="13" key="1">
    <citation type="submission" date="2025-08" db="UniProtKB">
        <authorList>
            <consortium name="RefSeq"/>
        </authorList>
    </citation>
    <scope>IDENTIFICATION</scope>
    <source>
        <tissue evidence="13">Epidermis and Blubber</tissue>
    </source>
</reference>
<evidence type="ECO:0000313" key="13">
    <source>
        <dbReference type="RefSeq" id="XP_036682050.1"/>
    </source>
</evidence>
<evidence type="ECO:0000256" key="11">
    <source>
        <dbReference type="ARBA" id="ARBA00038150"/>
    </source>
</evidence>
<keyword evidence="7" id="KW-1133">Transmembrane helix</keyword>
<evidence type="ECO:0000256" key="10">
    <source>
        <dbReference type="ARBA" id="ARBA00023180"/>
    </source>
</evidence>
<comment type="similarity">
    <text evidence="11">Belongs to the glycosyltransferase 14 family.</text>
</comment>
<dbReference type="PANTHER" id="PTHR19297:SF178">
    <property type="entry name" value="BETA-1,3-GALACTOSYL-O-GLYCOSYL-GLYCOPROTEIN BETA-1,6-N-ACETYLGLUCOSAMINYLTRANSFERASE 7"/>
    <property type="match status" value="1"/>
</dbReference>